<dbReference type="PANTHER" id="PTHR33362:SF2">
    <property type="entry name" value="TRAP TRANSPORTER LARGE PERMEASE PROTEIN"/>
    <property type="match status" value="1"/>
</dbReference>
<sequence length="433" mass="45571">MDIQSVLVLFGTFALLMMLGVPIAFSIGLSAFATFLLFMSFDQSVYIVAQQVASGLDSFTLLAIPFFILAGNIMNRGGIAMRLIEFAKVIGGRLPGALAHCNVIANMMFGSISGSAVASAAAVGGVMAPLQKKEGYDPAYSAAVNIASCPTGLLIPPSSTFIVYSLITNGTSVAALFVAGYIPGLLMGLSLMVVAGIIAKRRGYPVAERPSGVEVVRKAADAMLPLGLIVIVMGGIVWGVFTATEASAVAVVYTLFLAVVWYREITWRELPSIILDSAVTTSIVLLMIGCSIAMSKAMAFADIPYSISDALLKLSENPIVLLLIINIALLVVGTFMDMTPALLIFTPIFLPVVEDLGMDPVHFGVVMTFNLCIGICTPPVGSALFVGCSVGGVKIGQVIKPMIGFYAVLVSLLLVITYFPALSLFLPRVLLGY</sequence>
<dbReference type="Pfam" id="PF06808">
    <property type="entry name" value="DctM"/>
    <property type="match status" value="1"/>
</dbReference>
<evidence type="ECO:0000256" key="4">
    <source>
        <dbReference type="ARBA" id="ARBA00022692"/>
    </source>
</evidence>
<feature type="transmembrane region" description="Helical" evidence="7">
    <location>
        <begin position="319"/>
        <end position="349"/>
    </location>
</feature>
<comment type="similarity">
    <text evidence="7">Belongs to the TRAP transporter large permease family.</text>
</comment>
<dbReference type="Proteomes" id="UP000049983">
    <property type="component" value="Unassembled WGS sequence"/>
</dbReference>
<evidence type="ECO:0000256" key="5">
    <source>
        <dbReference type="ARBA" id="ARBA00022989"/>
    </source>
</evidence>
<comment type="function">
    <text evidence="7">Part of the tripartite ATP-independent periplasmic (TRAP) transport system.</text>
</comment>
<dbReference type="InterPro" id="IPR004681">
    <property type="entry name" value="TRAP_DctM"/>
</dbReference>
<name>A0A0M7B1F7_9HYPH</name>
<dbReference type="RefSeq" id="WP_055121101.1">
    <property type="nucleotide sequence ID" value="NZ_CANKXR010000016.1"/>
</dbReference>
<keyword evidence="7" id="KW-0813">Transport</keyword>
<feature type="transmembrane region" description="Helical" evidence="7">
    <location>
        <begin position="58"/>
        <end position="74"/>
    </location>
</feature>
<keyword evidence="2" id="KW-1003">Cell membrane</keyword>
<comment type="subunit">
    <text evidence="7">The complex comprises the extracytoplasmic solute receptor protein and the two transmembrane proteins.</text>
</comment>
<dbReference type="GeneID" id="97673191"/>
<feature type="transmembrane region" description="Helical" evidence="7">
    <location>
        <begin position="111"/>
        <end position="130"/>
    </location>
</feature>
<proteinExistence type="inferred from homology"/>
<accession>A0A0M7B1F7</accession>
<keyword evidence="6 7" id="KW-0472">Membrane</keyword>
<dbReference type="PIRSF" id="PIRSF006066">
    <property type="entry name" value="HI0050"/>
    <property type="match status" value="1"/>
</dbReference>
<dbReference type="AlphaFoldDB" id="A0A0M7B1F7"/>
<dbReference type="OrthoDB" id="9790209at2"/>
<feature type="transmembrane region" description="Helical" evidence="7">
    <location>
        <begin position="219"/>
        <end position="240"/>
    </location>
</feature>
<keyword evidence="5 7" id="KW-1133">Transmembrane helix</keyword>
<evidence type="ECO:0000259" key="8">
    <source>
        <dbReference type="Pfam" id="PF06808"/>
    </source>
</evidence>
<feature type="transmembrane region" description="Helical" evidence="7">
    <location>
        <begin position="142"/>
        <end position="167"/>
    </location>
</feature>
<dbReference type="NCBIfam" id="TIGR00786">
    <property type="entry name" value="dctM"/>
    <property type="match status" value="1"/>
</dbReference>
<dbReference type="GO" id="GO:0022857">
    <property type="term" value="F:transmembrane transporter activity"/>
    <property type="evidence" value="ECO:0007669"/>
    <property type="project" value="UniProtKB-UniRule"/>
</dbReference>
<feature type="transmembrane region" description="Helical" evidence="7">
    <location>
        <begin position="7"/>
        <end position="38"/>
    </location>
</feature>
<feature type="domain" description="TRAP C4-dicarboxylate transport system permease DctM subunit" evidence="8">
    <location>
        <begin position="10"/>
        <end position="422"/>
    </location>
</feature>
<feature type="transmembrane region" description="Helical" evidence="7">
    <location>
        <begin position="246"/>
        <end position="262"/>
    </location>
</feature>
<reference evidence="10" key="1">
    <citation type="submission" date="2015-07" db="EMBL/GenBank/DDBJ databases">
        <authorList>
            <person name="Rodrigo-Torres Lidia"/>
            <person name="Arahal R.David."/>
        </authorList>
    </citation>
    <scope>NUCLEOTIDE SEQUENCE [LARGE SCALE GENOMIC DNA]</scope>
    <source>
        <strain evidence="10">CECT 5096</strain>
    </source>
</reference>
<feature type="transmembrane region" description="Helical" evidence="7">
    <location>
        <begin position="361"/>
        <end position="385"/>
    </location>
</feature>
<feature type="transmembrane region" description="Helical" evidence="7">
    <location>
        <begin position="405"/>
        <end position="426"/>
    </location>
</feature>
<keyword evidence="4 7" id="KW-0812">Transmembrane</keyword>
<organism evidence="9 10">
    <name type="scientific">Roseibium album</name>
    <dbReference type="NCBI Taxonomy" id="311410"/>
    <lineage>
        <taxon>Bacteria</taxon>
        <taxon>Pseudomonadati</taxon>
        <taxon>Pseudomonadota</taxon>
        <taxon>Alphaproteobacteria</taxon>
        <taxon>Hyphomicrobiales</taxon>
        <taxon>Stappiaceae</taxon>
        <taxon>Roseibium</taxon>
    </lineage>
</organism>
<evidence type="ECO:0000256" key="1">
    <source>
        <dbReference type="ARBA" id="ARBA00004429"/>
    </source>
</evidence>
<evidence type="ECO:0000256" key="6">
    <source>
        <dbReference type="ARBA" id="ARBA00023136"/>
    </source>
</evidence>
<feature type="transmembrane region" description="Helical" evidence="7">
    <location>
        <begin position="173"/>
        <end position="198"/>
    </location>
</feature>
<dbReference type="EMBL" id="CXWC01000016">
    <property type="protein sequence ID" value="CTQ78987.1"/>
    <property type="molecule type" value="Genomic_DNA"/>
</dbReference>
<evidence type="ECO:0000256" key="2">
    <source>
        <dbReference type="ARBA" id="ARBA00022475"/>
    </source>
</evidence>
<protein>
    <recommendedName>
        <fullName evidence="7">TRAP transporter large permease protein</fullName>
    </recommendedName>
</protein>
<evidence type="ECO:0000313" key="9">
    <source>
        <dbReference type="EMBL" id="CTQ78987.1"/>
    </source>
</evidence>
<gene>
    <name evidence="9" type="primary">siaT_49</name>
    <name evidence="9" type="ORF">LA5096_05958</name>
</gene>
<keyword evidence="3 7" id="KW-0997">Cell inner membrane</keyword>
<dbReference type="STRING" id="311410.LA5095_05604"/>
<dbReference type="GO" id="GO:0005886">
    <property type="term" value="C:plasma membrane"/>
    <property type="evidence" value="ECO:0007669"/>
    <property type="project" value="UniProtKB-SubCell"/>
</dbReference>
<dbReference type="InterPro" id="IPR010656">
    <property type="entry name" value="DctM"/>
</dbReference>
<comment type="subcellular location">
    <subcellularLocation>
        <location evidence="1 7">Cell inner membrane</location>
        <topology evidence="1 7">Multi-pass membrane protein</topology>
    </subcellularLocation>
</comment>
<evidence type="ECO:0000313" key="10">
    <source>
        <dbReference type="Proteomes" id="UP000049983"/>
    </source>
</evidence>
<evidence type="ECO:0000256" key="3">
    <source>
        <dbReference type="ARBA" id="ARBA00022519"/>
    </source>
</evidence>
<keyword evidence="10" id="KW-1185">Reference proteome</keyword>
<dbReference type="PANTHER" id="PTHR33362">
    <property type="entry name" value="SIALIC ACID TRAP TRANSPORTER PERMEASE PROTEIN SIAT-RELATED"/>
    <property type="match status" value="1"/>
</dbReference>
<feature type="transmembrane region" description="Helical" evidence="7">
    <location>
        <begin position="274"/>
        <end position="299"/>
    </location>
</feature>
<evidence type="ECO:0000256" key="7">
    <source>
        <dbReference type="RuleBase" id="RU369079"/>
    </source>
</evidence>